<evidence type="ECO:0000313" key="2">
    <source>
        <dbReference type="EMBL" id="CDM67180.1"/>
    </source>
</evidence>
<dbReference type="InterPro" id="IPR002716">
    <property type="entry name" value="PIN_dom"/>
</dbReference>
<dbReference type="InterPro" id="IPR029060">
    <property type="entry name" value="PIN-like_dom_sf"/>
</dbReference>
<reference evidence="2 3" key="2">
    <citation type="submission" date="2015-01" db="EMBL/GenBank/DDBJ databases">
        <title>Complete genome sequence of Pyrinomonas methylaliphatogenes type strain K22T.</title>
        <authorList>
            <person name="Lee K.C.Y."/>
            <person name="Power J.F."/>
            <person name="Dunfield P.F."/>
            <person name="Morgan X.C."/>
            <person name="Huttenhower C."/>
            <person name="Stott M.B."/>
        </authorList>
    </citation>
    <scope>NUCLEOTIDE SEQUENCE [LARGE SCALE GENOMIC DNA]</scope>
    <source>
        <strain evidence="2 3">K22</strain>
    </source>
</reference>
<protein>
    <submittedName>
        <fullName evidence="2">PIN domain</fullName>
    </submittedName>
</protein>
<keyword evidence="3" id="KW-1185">Reference proteome</keyword>
<organism evidence="2 3">
    <name type="scientific">Pyrinomonas methylaliphatogenes</name>
    <dbReference type="NCBI Taxonomy" id="454194"/>
    <lineage>
        <taxon>Bacteria</taxon>
        <taxon>Pseudomonadati</taxon>
        <taxon>Acidobacteriota</taxon>
        <taxon>Blastocatellia</taxon>
        <taxon>Blastocatellales</taxon>
        <taxon>Pyrinomonadaceae</taxon>
        <taxon>Pyrinomonas</taxon>
    </lineage>
</organism>
<proteinExistence type="predicted"/>
<gene>
    <name evidence="2" type="ORF">PYK22_03229</name>
</gene>
<dbReference type="PANTHER" id="PTHR34610:SF4">
    <property type="entry name" value="SLL8027 PROTEIN"/>
    <property type="match status" value="1"/>
</dbReference>
<feature type="domain" description="PIN" evidence="1">
    <location>
        <begin position="6"/>
        <end position="125"/>
    </location>
</feature>
<dbReference type="PANTHER" id="PTHR34610">
    <property type="entry name" value="SSL7007 PROTEIN"/>
    <property type="match status" value="1"/>
</dbReference>
<evidence type="ECO:0000259" key="1">
    <source>
        <dbReference type="Pfam" id="PF13470"/>
    </source>
</evidence>
<dbReference type="OrthoDB" id="129325at2"/>
<dbReference type="STRING" id="454194.PYK22_03229"/>
<dbReference type="SUPFAM" id="SSF88723">
    <property type="entry name" value="PIN domain-like"/>
    <property type="match status" value="1"/>
</dbReference>
<dbReference type="RefSeq" id="WP_041979492.1">
    <property type="nucleotide sequence ID" value="NZ_CBXV010000011.1"/>
</dbReference>
<dbReference type="Pfam" id="PF13470">
    <property type="entry name" value="PIN_3"/>
    <property type="match status" value="1"/>
</dbReference>
<sequence>MRKRARLFLDSNVLIGGIVARWGLDRAVLSLCAARICQLVLAEVVRDEVEENLLLHTARLGAREVDKLLADYAKLIKLTRPELVPYPSEEAVIAARHLIRHPADVPVLVSAIHSQPDWLLTHNTKHFSSAVARRTGLRIATPAAFFAELASRIG</sequence>
<evidence type="ECO:0000313" key="3">
    <source>
        <dbReference type="Proteomes" id="UP000031518"/>
    </source>
</evidence>
<accession>A0A0B6X4Q3</accession>
<dbReference type="AlphaFoldDB" id="A0A0B6X4Q3"/>
<reference evidence="2 3" key="1">
    <citation type="submission" date="2013-12" db="EMBL/GenBank/DDBJ databases">
        <authorList>
            <person name="Stott M."/>
        </authorList>
    </citation>
    <scope>NUCLEOTIDE SEQUENCE [LARGE SCALE GENOMIC DNA]</scope>
    <source>
        <strain evidence="2 3">K22</strain>
    </source>
</reference>
<dbReference type="Proteomes" id="UP000031518">
    <property type="component" value="Unassembled WGS sequence"/>
</dbReference>
<dbReference type="EMBL" id="CBXV010000011">
    <property type="protein sequence ID" value="CDM67180.1"/>
    <property type="molecule type" value="Genomic_DNA"/>
</dbReference>
<name>A0A0B6X4Q3_9BACT</name>
<dbReference type="InterPro" id="IPR002850">
    <property type="entry name" value="PIN_toxin-like"/>
</dbReference>